<dbReference type="InterPro" id="IPR003018">
    <property type="entry name" value="GAF"/>
</dbReference>
<accession>A0A9W6K0C3</accession>
<dbReference type="Gene3D" id="3.30.450.40">
    <property type="match status" value="1"/>
</dbReference>
<sequence length="319" mass="34053">MMDSPGDERFDRLTWLAQHLYEADVAFLSFIDEHRQWMKSLSAPLVGTSIDRKLSVCQHIISTGAPLMSPDLKTDPRFTGHPVVPQIPLRFYAGVPLIAAPDLAIGSLCVMRRAPAGADEPFDFSPLEALAAIAVDAVALAQRNEELAAETRIDALTGLANRRGFDDALLRAASDCNRRSEPLSALLIDIDRFKTINDQLGHLAGDMVLRRVGEALAGVALRKGDTVARFGGEEFVMLLPGSDLTGAMEVAARVRGRLIAAGIPRPESAIVTVSIGVAAQPGNAIDGLDLIARADAALYAAKRAGRDRIVGDGIEATTN</sequence>
<gene>
    <name evidence="4" type="ORF">GCM10017653_26780</name>
</gene>
<dbReference type="SUPFAM" id="SSF55781">
    <property type="entry name" value="GAF domain-like"/>
    <property type="match status" value="1"/>
</dbReference>
<dbReference type="GO" id="GO:0052621">
    <property type="term" value="F:diguanylate cyclase activity"/>
    <property type="evidence" value="ECO:0007669"/>
    <property type="project" value="UniProtKB-EC"/>
</dbReference>
<dbReference type="EMBL" id="BSFM01000014">
    <property type="protein sequence ID" value="GLK84608.1"/>
    <property type="molecule type" value="Genomic_DNA"/>
</dbReference>
<evidence type="ECO:0000313" key="4">
    <source>
        <dbReference type="EMBL" id="GLK84608.1"/>
    </source>
</evidence>
<reference evidence="4" key="1">
    <citation type="journal article" date="2014" name="Int. J. Syst. Evol. Microbiol.">
        <title>Complete genome sequence of Corynebacterium casei LMG S-19264T (=DSM 44701T), isolated from a smear-ripened cheese.</title>
        <authorList>
            <consortium name="US DOE Joint Genome Institute (JGI-PGF)"/>
            <person name="Walter F."/>
            <person name="Albersmeier A."/>
            <person name="Kalinowski J."/>
            <person name="Ruckert C."/>
        </authorList>
    </citation>
    <scope>NUCLEOTIDE SEQUENCE</scope>
    <source>
        <strain evidence="4">VKM B-2789</strain>
    </source>
</reference>
<evidence type="ECO:0000313" key="5">
    <source>
        <dbReference type="Proteomes" id="UP001143330"/>
    </source>
</evidence>
<dbReference type="InterPro" id="IPR029787">
    <property type="entry name" value="Nucleotide_cyclase"/>
</dbReference>
<dbReference type="CDD" id="cd01949">
    <property type="entry name" value="GGDEF"/>
    <property type="match status" value="1"/>
</dbReference>
<dbReference type="SUPFAM" id="SSF55073">
    <property type="entry name" value="Nucleotide cyclase"/>
    <property type="match status" value="1"/>
</dbReference>
<evidence type="ECO:0000259" key="3">
    <source>
        <dbReference type="PROSITE" id="PS50887"/>
    </source>
</evidence>
<dbReference type="PANTHER" id="PTHR45138">
    <property type="entry name" value="REGULATORY COMPONENTS OF SENSORY TRANSDUCTION SYSTEM"/>
    <property type="match status" value="1"/>
</dbReference>
<dbReference type="Gene3D" id="3.30.70.270">
    <property type="match status" value="1"/>
</dbReference>
<reference evidence="4" key="2">
    <citation type="submission" date="2023-01" db="EMBL/GenBank/DDBJ databases">
        <authorList>
            <person name="Sun Q."/>
            <person name="Evtushenko L."/>
        </authorList>
    </citation>
    <scope>NUCLEOTIDE SEQUENCE</scope>
    <source>
        <strain evidence="4">VKM B-2789</strain>
    </source>
</reference>
<dbReference type="Pfam" id="PF01590">
    <property type="entry name" value="GAF"/>
    <property type="match status" value="1"/>
</dbReference>
<protein>
    <recommendedName>
        <fullName evidence="1">diguanylate cyclase</fullName>
        <ecNumber evidence="1">2.7.7.65</ecNumber>
    </recommendedName>
</protein>
<proteinExistence type="predicted"/>
<keyword evidence="5" id="KW-1185">Reference proteome</keyword>
<dbReference type="PANTHER" id="PTHR45138:SF9">
    <property type="entry name" value="DIGUANYLATE CYCLASE DGCM-RELATED"/>
    <property type="match status" value="1"/>
</dbReference>
<dbReference type="InterPro" id="IPR029016">
    <property type="entry name" value="GAF-like_dom_sf"/>
</dbReference>
<comment type="caution">
    <text evidence="4">The sequence shown here is derived from an EMBL/GenBank/DDBJ whole genome shotgun (WGS) entry which is preliminary data.</text>
</comment>
<feature type="domain" description="GGDEF" evidence="3">
    <location>
        <begin position="181"/>
        <end position="314"/>
    </location>
</feature>
<dbReference type="InterPro" id="IPR043128">
    <property type="entry name" value="Rev_trsase/Diguanyl_cyclase"/>
</dbReference>
<dbReference type="NCBIfam" id="TIGR00254">
    <property type="entry name" value="GGDEF"/>
    <property type="match status" value="1"/>
</dbReference>
<dbReference type="PROSITE" id="PS50887">
    <property type="entry name" value="GGDEF"/>
    <property type="match status" value="1"/>
</dbReference>
<dbReference type="Pfam" id="PF00990">
    <property type="entry name" value="GGDEF"/>
    <property type="match status" value="1"/>
</dbReference>
<dbReference type="InterPro" id="IPR000160">
    <property type="entry name" value="GGDEF_dom"/>
</dbReference>
<evidence type="ECO:0000256" key="1">
    <source>
        <dbReference type="ARBA" id="ARBA00012528"/>
    </source>
</evidence>
<dbReference type="GO" id="GO:0043709">
    <property type="term" value="P:cell adhesion involved in single-species biofilm formation"/>
    <property type="evidence" value="ECO:0007669"/>
    <property type="project" value="TreeGrafter"/>
</dbReference>
<name>A0A9W6K0C3_9HYPH</name>
<dbReference type="EC" id="2.7.7.65" evidence="1"/>
<comment type="catalytic activity">
    <reaction evidence="2">
        <text>2 GTP = 3',3'-c-di-GMP + 2 diphosphate</text>
        <dbReference type="Rhea" id="RHEA:24898"/>
        <dbReference type="ChEBI" id="CHEBI:33019"/>
        <dbReference type="ChEBI" id="CHEBI:37565"/>
        <dbReference type="ChEBI" id="CHEBI:58805"/>
        <dbReference type="EC" id="2.7.7.65"/>
    </reaction>
</comment>
<dbReference type="GO" id="GO:0005886">
    <property type="term" value="C:plasma membrane"/>
    <property type="evidence" value="ECO:0007669"/>
    <property type="project" value="TreeGrafter"/>
</dbReference>
<dbReference type="GO" id="GO:1902201">
    <property type="term" value="P:negative regulation of bacterial-type flagellum-dependent cell motility"/>
    <property type="evidence" value="ECO:0007669"/>
    <property type="project" value="TreeGrafter"/>
</dbReference>
<evidence type="ECO:0000256" key="2">
    <source>
        <dbReference type="ARBA" id="ARBA00034247"/>
    </source>
</evidence>
<dbReference type="RefSeq" id="WP_246547085.1">
    <property type="nucleotide sequence ID" value="NZ_BSFM01000014.1"/>
</dbReference>
<dbReference type="SMART" id="SM00065">
    <property type="entry name" value="GAF"/>
    <property type="match status" value="1"/>
</dbReference>
<dbReference type="SMART" id="SM00267">
    <property type="entry name" value="GGDEF"/>
    <property type="match status" value="1"/>
</dbReference>
<dbReference type="InterPro" id="IPR050469">
    <property type="entry name" value="Diguanylate_Cyclase"/>
</dbReference>
<dbReference type="AlphaFoldDB" id="A0A9W6K0C3"/>
<organism evidence="4 5">
    <name type="scientific">Ancylobacter defluvii</name>
    <dbReference type="NCBI Taxonomy" id="1282440"/>
    <lineage>
        <taxon>Bacteria</taxon>
        <taxon>Pseudomonadati</taxon>
        <taxon>Pseudomonadota</taxon>
        <taxon>Alphaproteobacteria</taxon>
        <taxon>Hyphomicrobiales</taxon>
        <taxon>Xanthobacteraceae</taxon>
        <taxon>Ancylobacter</taxon>
    </lineage>
</organism>
<dbReference type="FunFam" id="3.30.70.270:FF:000001">
    <property type="entry name" value="Diguanylate cyclase domain protein"/>
    <property type="match status" value="1"/>
</dbReference>
<dbReference type="Proteomes" id="UP001143330">
    <property type="component" value="Unassembled WGS sequence"/>
</dbReference>